<keyword evidence="2" id="KW-0812">Transmembrane</keyword>
<dbReference type="AlphaFoldDB" id="A0A7W7K0B2"/>
<evidence type="ECO:0000313" key="4">
    <source>
        <dbReference type="EMBL" id="MBB4838658.1"/>
    </source>
</evidence>
<keyword evidence="1" id="KW-0597">Phosphoprotein</keyword>
<keyword evidence="2" id="KW-1133">Transmembrane helix</keyword>
<dbReference type="GO" id="GO:0000160">
    <property type="term" value="P:phosphorelay signal transduction system"/>
    <property type="evidence" value="ECO:0007669"/>
    <property type="project" value="InterPro"/>
</dbReference>
<evidence type="ECO:0000256" key="2">
    <source>
        <dbReference type="SAM" id="Phobius"/>
    </source>
</evidence>
<feature type="modified residue" description="4-aspartylphosphate" evidence="1">
    <location>
        <position position="151"/>
    </location>
</feature>
<dbReference type="Proteomes" id="UP000575241">
    <property type="component" value="Unassembled WGS sequence"/>
</dbReference>
<keyword evidence="5" id="KW-1185">Reference proteome</keyword>
<dbReference type="EMBL" id="JACHLN010000002">
    <property type="protein sequence ID" value="MBB4838658.1"/>
    <property type="molecule type" value="Genomic_DNA"/>
</dbReference>
<reference evidence="4 5" key="1">
    <citation type="submission" date="2020-08" db="EMBL/GenBank/DDBJ databases">
        <title>Functional genomics of gut bacteria from endangered species of beetles.</title>
        <authorList>
            <person name="Carlos-Shanley C."/>
        </authorList>
    </citation>
    <scope>NUCLEOTIDE SEQUENCE [LARGE SCALE GENOMIC DNA]</scope>
    <source>
        <strain evidence="4 5">S00224</strain>
    </source>
</reference>
<evidence type="ECO:0000259" key="3">
    <source>
        <dbReference type="PROSITE" id="PS50110"/>
    </source>
</evidence>
<evidence type="ECO:0000256" key="1">
    <source>
        <dbReference type="PROSITE-ProRule" id="PRU00169"/>
    </source>
</evidence>
<dbReference type="RefSeq" id="WP_184165522.1">
    <property type="nucleotide sequence ID" value="NZ_JACHLN010000002.1"/>
</dbReference>
<dbReference type="Pfam" id="PF00072">
    <property type="entry name" value="Response_reg"/>
    <property type="match status" value="1"/>
</dbReference>
<keyword evidence="2" id="KW-0472">Membrane</keyword>
<feature type="domain" description="Response regulatory" evidence="3">
    <location>
        <begin position="102"/>
        <end position="214"/>
    </location>
</feature>
<accession>A0A7W7K0B2</accession>
<dbReference type="InterPro" id="IPR001789">
    <property type="entry name" value="Sig_transdc_resp-reg_receiver"/>
</dbReference>
<comment type="caution">
    <text evidence="4">The sequence shown here is derived from an EMBL/GenBank/DDBJ whole genome shotgun (WGS) entry which is preliminary data.</text>
</comment>
<dbReference type="SUPFAM" id="SSF52172">
    <property type="entry name" value="CheY-like"/>
    <property type="match status" value="1"/>
</dbReference>
<name>A0A7W7K0B2_9SPHN</name>
<protein>
    <submittedName>
        <fullName evidence="4">CheY-like chemotaxis protein</fullName>
    </submittedName>
</protein>
<dbReference type="Gene3D" id="3.40.50.2300">
    <property type="match status" value="1"/>
</dbReference>
<dbReference type="PROSITE" id="PS50110">
    <property type="entry name" value="RESPONSE_REGULATORY"/>
    <property type="match status" value="1"/>
</dbReference>
<organism evidence="4 5">
    <name type="scientific">Sphingomonas kyeonggiensis</name>
    <dbReference type="NCBI Taxonomy" id="1268553"/>
    <lineage>
        <taxon>Bacteria</taxon>
        <taxon>Pseudomonadati</taxon>
        <taxon>Pseudomonadota</taxon>
        <taxon>Alphaproteobacteria</taxon>
        <taxon>Sphingomonadales</taxon>
        <taxon>Sphingomonadaceae</taxon>
        <taxon>Sphingomonas</taxon>
    </lineage>
</organism>
<sequence length="214" mass="23640">MNITVLFGKEPDSSFWPDLISAGVPALMWILGIALLWVLLGRPKLENIVRRISKVGAFGIELEFREGIEAAEAAKGTGAPTTESNLIARRLLAAEPVLKNARLLWVDDEPSNNDLEADVLRRAGVDILTAVSTEEAVRWLDATRIDLIVSDMTRGEDPTAGLKLLDLVRARRRSPRLIFYVGMERPCPEGAFGCTVEPIELMHLVIDALSRERS</sequence>
<gene>
    <name evidence="4" type="ORF">HNP52_001727</name>
</gene>
<dbReference type="InterPro" id="IPR011006">
    <property type="entry name" value="CheY-like_superfamily"/>
</dbReference>
<evidence type="ECO:0000313" key="5">
    <source>
        <dbReference type="Proteomes" id="UP000575241"/>
    </source>
</evidence>
<feature type="transmembrane region" description="Helical" evidence="2">
    <location>
        <begin position="20"/>
        <end position="40"/>
    </location>
</feature>
<proteinExistence type="predicted"/>